<gene>
    <name evidence="10" type="primary">fluC</name>
    <name evidence="10" type="synonym">crcB</name>
    <name evidence="11" type="ORF">FC39_GL001197</name>
</gene>
<evidence type="ECO:0000256" key="8">
    <source>
        <dbReference type="ARBA" id="ARBA00035585"/>
    </source>
</evidence>
<dbReference type="GO" id="GO:0046872">
    <property type="term" value="F:metal ion binding"/>
    <property type="evidence" value="ECO:0007669"/>
    <property type="project" value="UniProtKB-KW"/>
</dbReference>
<evidence type="ECO:0000256" key="3">
    <source>
        <dbReference type="ARBA" id="ARBA00022692"/>
    </source>
</evidence>
<feature type="transmembrane region" description="Helical" evidence="10">
    <location>
        <begin position="35"/>
        <end position="53"/>
    </location>
</feature>
<dbReference type="AlphaFoldDB" id="A0A0R1YGW0"/>
<comment type="subcellular location">
    <subcellularLocation>
        <location evidence="1 10">Cell membrane</location>
        <topology evidence="1 10">Multi-pass membrane protein</topology>
    </subcellularLocation>
</comment>
<feature type="binding site" evidence="10">
    <location>
        <position position="72"/>
    </location>
    <ligand>
        <name>Na(+)</name>
        <dbReference type="ChEBI" id="CHEBI:29101"/>
        <note>structural</note>
    </ligand>
</feature>
<evidence type="ECO:0000313" key="12">
    <source>
        <dbReference type="Proteomes" id="UP000051223"/>
    </source>
</evidence>
<organism evidence="11 12">
    <name type="scientific">Lactobacillus hamsteri DSM 5661 = JCM 6256</name>
    <dbReference type="NCBI Taxonomy" id="1423754"/>
    <lineage>
        <taxon>Bacteria</taxon>
        <taxon>Bacillati</taxon>
        <taxon>Bacillota</taxon>
        <taxon>Bacilli</taxon>
        <taxon>Lactobacillales</taxon>
        <taxon>Lactobacillaceae</taxon>
        <taxon>Lactobacillus</taxon>
    </lineage>
</organism>
<keyword evidence="12" id="KW-1185">Reference proteome</keyword>
<evidence type="ECO:0000256" key="7">
    <source>
        <dbReference type="ARBA" id="ARBA00035120"/>
    </source>
</evidence>
<keyword evidence="6 10" id="KW-0407">Ion channel</keyword>
<dbReference type="eggNOG" id="COG0239">
    <property type="taxonomic scope" value="Bacteria"/>
</dbReference>
<keyword evidence="10" id="KW-0915">Sodium</keyword>
<name>A0A0R1YGW0_9LACO</name>
<dbReference type="PATRIC" id="fig|1423754.3.peg.1232"/>
<evidence type="ECO:0000256" key="5">
    <source>
        <dbReference type="ARBA" id="ARBA00023136"/>
    </source>
</evidence>
<feature type="transmembrane region" description="Helical" evidence="10">
    <location>
        <begin position="97"/>
        <end position="117"/>
    </location>
</feature>
<reference evidence="11 12" key="1">
    <citation type="journal article" date="2015" name="Genome Announc.">
        <title>Expanding the biotechnology potential of lactobacilli through comparative genomics of 213 strains and associated genera.</title>
        <authorList>
            <person name="Sun Z."/>
            <person name="Harris H.M."/>
            <person name="McCann A."/>
            <person name="Guo C."/>
            <person name="Argimon S."/>
            <person name="Zhang W."/>
            <person name="Yang X."/>
            <person name="Jeffery I.B."/>
            <person name="Cooney J.C."/>
            <person name="Kagawa T.F."/>
            <person name="Liu W."/>
            <person name="Song Y."/>
            <person name="Salvetti E."/>
            <person name="Wrobel A."/>
            <person name="Rasinkangas P."/>
            <person name="Parkhill J."/>
            <person name="Rea M.C."/>
            <person name="O'Sullivan O."/>
            <person name="Ritari J."/>
            <person name="Douillard F.P."/>
            <person name="Paul Ross R."/>
            <person name="Yang R."/>
            <person name="Briner A.E."/>
            <person name="Felis G.E."/>
            <person name="de Vos W.M."/>
            <person name="Barrangou R."/>
            <person name="Klaenhammer T.R."/>
            <person name="Caufield P.W."/>
            <person name="Cui Y."/>
            <person name="Zhang H."/>
            <person name="O'Toole P.W."/>
        </authorList>
    </citation>
    <scope>NUCLEOTIDE SEQUENCE [LARGE SCALE GENOMIC DNA]</scope>
    <source>
        <strain evidence="11 12">DSM 5661</strain>
    </source>
</reference>
<evidence type="ECO:0000256" key="6">
    <source>
        <dbReference type="ARBA" id="ARBA00023303"/>
    </source>
</evidence>
<dbReference type="RefSeq" id="WP_025080952.1">
    <property type="nucleotide sequence ID" value="NZ_AZGI01000045.1"/>
</dbReference>
<dbReference type="Proteomes" id="UP000051223">
    <property type="component" value="Unassembled WGS sequence"/>
</dbReference>
<comment type="caution">
    <text evidence="11">The sequence shown here is derived from an EMBL/GenBank/DDBJ whole genome shotgun (WGS) entry which is preliminary data.</text>
</comment>
<keyword evidence="2 10" id="KW-1003">Cell membrane</keyword>
<evidence type="ECO:0000256" key="1">
    <source>
        <dbReference type="ARBA" id="ARBA00004651"/>
    </source>
</evidence>
<feature type="binding site" evidence="10">
    <location>
        <position position="75"/>
    </location>
    <ligand>
        <name>Na(+)</name>
        <dbReference type="ChEBI" id="CHEBI:29101"/>
        <note>structural</note>
    </ligand>
</feature>
<dbReference type="OrthoDB" id="9799631at2"/>
<comment type="catalytic activity">
    <reaction evidence="8">
        <text>fluoride(in) = fluoride(out)</text>
        <dbReference type="Rhea" id="RHEA:76159"/>
        <dbReference type="ChEBI" id="CHEBI:17051"/>
    </reaction>
    <physiologicalReaction direction="left-to-right" evidence="8">
        <dbReference type="Rhea" id="RHEA:76160"/>
    </physiologicalReaction>
</comment>
<dbReference type="PANTHER" id="PTHR28259:SF1">
    <property type="entry name" value="FLUORIDE EXPORT PROTEIN 1-RELATED"/>
    <property type="match status" value="1"/>
</dbReference>
<proteinExistence type="inferred from homology"/>
<keyword evidence="5 10" id="KW-0472">Membrane</keyword>
<dbReference type="GO" id="GO:0140114">
    <property type="term" value="P:cellular detoxification of fluoride"/>
    <property type="evidence" value="ECO:0007669"/>
    <property type="project" value="UniProtKB-UniRule"/>
</dbReference>
<dbReference type="GO" id="GO:0062054">
    <property type="term" value="F:fluoride channel activity"/>
    <property type="evidence" value="ECO:0007669"/>
    <property type="project" value="UniProtKB-UniRule"/>
</dbReference>
<evidence type="ECO:0000256" key="2">
    <source>
        <dbReference type="ARBA" id="ARBA00022475"/>
    </source>
</evidence>
<protein>
    <recommendedName>
        <fullName evidence="10">Fluoride-specific ion channel FluC</fullName>
    </recommendedName>
</protein>
<comment type="function">
    <text evidence="9 10">Fluoride-specific ion channel. Important for reducing fluoride concentration in the cell, thus reducing its toxicity.</text>
</comment>
<keyword evidence="10" id="KW-0479">Metal-binding</keyword>
<keyword evidence="10" id="KW-0813">Transport</keyword>
<evidence type="ECO:0000256" key="4">
    <source>
        <dbReference type="ARBA" id="ARBA00022989"/>
    </source>
</evidence>
<evidence type="ECO:0000256" key="10">
    <source>
        <dbReference type="HAMAP-Rule" id="MF_00454"/>
    </source>
</evidence>
<dbReference type="STRING" id="1423754.FC39_GL001197"/>
<dbReference type="Pfam" id="PF02537">
    <property type="entry name" value="CRCB"/>
    <property type="match status" value="1"/>
</dbReference>
<dbReference type="PANTHER" id="PTHR28259">
    <property type="entry name" value="FLUORIDE EXPORT PROTEIN 1-RELATED"/>
    <property type="match status" value="1"/>
</dbReference>
<feature type="transmembrane region" description="Helical" evidence="10">
    <location>
        <begin position="7"/>
        <end position="29"/>
    </location>
</feature>
<keyword evidence="10" id="KW-0406">Ion transport</keyword>
<feature type="transmembrane region" description="Helical" evidence="10">
    <location>
        <begin position="60"/>
        <end position="77"/>
    </location>
</feature>
<comment type="similarity">
    <text evidence="7 10">Belongs to the fluoride channel Fluc/FEX (TC 1.A.43) family.</text>
</comment>
<comment type="activity regulation">
    <text evidence="10">Na(+) is not transported, but it plays an essential structural role and its presence is essential for fluoride channel function.</text>
</comment>
<dbReference type="HAMAP" id="MF_00454">
    <property type="entry name" value="FluC"/>
    <property type="match status" value="1"/>
</dbReference>
<keyword evidence="3 10" id="KW-0812">Transmembrane</keyword>
<evidence type="ECO:0000256" key="9">
    <source>
        <dbReference type="ARBA" id="ARBA00049940"/>
    </source>
</evidence>
<accession>A0A0R1YGW0</accession>
<dbReference type="GO" id="GO:0005886">
    <property type="term" value="C:plasma membrane"/>
    <property type="evidence" value="ECO:0007669"/>
    <property type="project" value="UniProtKB-SubCell"/>
</dbReference>
<dbReference type="EMBL" id="AZGI01000045">
    <property type="protein sequence ID" value="KRM38854.1"/>
    <property type="molecule type" value="Genomic_DNA"/>
</dbReference>
<dbReference type="InterPro" id="IPR003691">
    <property type="entry name" value="FluC"/>
</dbReference>
<keyword evidence="4 10" id="KW-1133">Transmembrane helix</keyword>
<sequence length="129" mass="14297">MNRKIINYISVGFFAFFGGALRCFLTNIWSQAGTFVANVSGCFLLAFLTYFFLQFREGHDWLATGLSTGFVGAFTTFSSFHLDTLKQLQSANSMPAMIYFFSSIILGLLFASLGMYFGDKLGKRLAGEA</sequence>
<evidence type="ECO:0000313" key="11">
    <source>
        <dbReference type="EMBL" id="KRM38854.1"/>
    </source>
</evidence>